<organism evidence="4 5">
    <name type="scientific">Paracidovorax cattleyae</name>
    <dbReference type="NCBI Taxonomy" id="80868"/>
    <lineage>
        <taxon>Bacteria</taxon>
        <taxon>Pseudomonadati</taxon>
        <taxon>Pseudomonadota</taxon>
        <taxon>Betaproteobacteria</taxon>
        <taxon>Burkholderiales</taxon>
        <taxon>Comamonadaceae</taxon>
        <taxon>Paracidovorax</taxon>
    </lineage>
</organism>
<feature type="domain" description="Nudix hydrolase" evidence="3">
    <location>
        <begin position="18"/>
        <end position="162"/>
    </location>
</feature>
<feature type="binding site" evidence="1">
    <location>
        <position position="53"/>
    </location>
    <ligand>
        <name>substrate</name>
    </ligand>
</feature>
<dbReference type="AlphaFoldDB" id="A0A1H0LBE2"/>
<dbReference type="SUPFAM" id="SSF55811">
    <property type="entry name" value="Nudix"/>
    <property type="match status" value="1"/>
</dbReference>
<gene>
    <name evidence="4" type="ORF">SAMN04489708_102126</name>
</gene>
<keyword evidence="5" id="KW-1185">Reference proteome</keyword>
<feature type="binding site" evidence="2">
    <location>
        <position position="70"/>
    </location>
    <ligand>
        <name>Mg(2+)</name>
        <dbReference type="ChEBI" id="CHEBI:18420"/>
    </ligand>
</feature>
<dbReference type="PANTHER" id="PTHR43736:SF1">
    <property type="entry name" value="DIHYDRONEOPTERIN TRIPHOSPHATE DIPHOSPHATASE"/>
    <property type="match status" value="1"/>
</dbReference>
<dbReference type="CDD" id="cd04664">
    <property type="entry name" value="NUDIX_DHNTPase_like"/>
    <property type="match status" value="1"/>
</dbReference>
<feature type="binding site" evidence="2">
    <location>
        <position position="133"/>
    </location>
    <ligand>
        <name>Mg(2+)</name>
        <dbReference type="ChEBI" id="CHEBI:18420"/>
    </ligand>
</feature>
<feature type="binding site" evidence="1">
    <location>
        <position position="151"/>
    </location>
    <ligand>
        <name>substrate</name>
    </ligand>
</feature>
<evidence type="ECO:0000313" key="5">
    <source>
        <dbReference type="Proteomes" id="UP000199317"/>
    </source>
</evidence>
<keyword evidence="2" id="KW-0460">Magnesium</keyword>
<dbReference type="RefSeq" id="WP_092832057.1">
    <property type="nucleotide sequence ID" value="NZ_CP028290.1"/>
</dbReference>
<dbReference type="NCBIfam" id="NF006961">
    <property type="entry name" value="PRK09438.1"/>
    <property type="match status" value="1"/>
</dbReference>
<evidence type="ECO:0000313" key="4">
    <source>
        <dbReference type="EMBL" id="SDO65392.1"/>
    </source>
</evidence>
<dbReference type="InterPro" id="IPR003564">
    <property type="entry name" value="DHNTPase"/>
</dbReference>
<dbReference type="Proteomes" id="UP000199317">
    <property type="component" value="Unassembled WGS sequence"/>
</dbReference>
<feature type="binding site" evidence="1">
    <location>
        <position position="41"/>
    </location>
    <ligand>
        <name>substrate</name>
    </ligand>
</feature>
<proteinExistence type="predicted"/>
<dbReference type="PRINTS" id="PR01404">
    <property type="entry name" value="NPPPHYDRLASE"/>
</dbReference>
<dbReference type="GO" id="GO:0046872">
    <property type="term" value="F:metal ion binding"/>
    <property type="evidence" value="ECO:0007669"/>
    <property type="project" value="UniProtKB-KW"/>
</dbReference>
<dbReference type="GO" id="GO:0046656">
    <property type="term" value="P:folic acid biosynthetic process"/>
    <property type="evidence" value="ECO:0007669"/>
    <property type="project" value="InterPro"/>
</dbReference>
<dbReference type="Pfam" id="PF00293">
    <property type="entry name" value="NUDIX"/>
    <property type="match status" value="1"/>
</dbReference>
<dbReference type="OrthoDB" id="7066556at2"/>
<dbReference type="PANTHER" id="PTHR43736">
    <property type="entry name" value="ADP-RIBOSE PYROPHOSPHATASE"/>
    <property type="match status" value="1"/>
</dbReference>
<comment type="cofactor">
    <cofactor evidence="2">
        <name>Mg(2+)</name>
        <dbReference type="ChEBI" id="CHEBI:18420"/>
    </cofactor>
    <text evidence="2">Binds 1 Mg(2+) ion per subunit.</text>
</comment>
<dbReference type="Gene3D" id="3.90.79.10">
    <property type="entry name" value="Nucleoside Triphosphate Pyrophosphohydrolase"/>
    <property type="match status" value="1"/>
</dbReference>
<reference evidence="5" key="1">
    <citation type="submission" date="2016-10" db="EMBL/GenBank/DDBJ databases">
        <authorList>
            <person name="Varghese N."/>
            <person name="Submissions S."/>
        </authorList>
    </citation>
    <scope>NUCLEOTIDE SEQUENCE [LARGE SCALE GENOMIC DNA]</scope>
    <source>
        <strain evidence="5">DSM 17101</strain>
    </source>
</reference>
<evidence type="ECO:0000256" key="2">
    <source>
        <dbReference type="PIRSR" id="PIRSR603564-2"/>
    </source>
</evidence>
<evidence type="ECO:0000259" key="3">
    <source>
        <dbReference type="PROSITE" id="PS51462"/>
    </source>
</evidence>
<name>A0A1H0LBE2_9BURK</name>
<feature type="binding site" evidence="1">
    <location>
        <position position="20"/>
    </location>
    <ligand>
        <name>substrate</name>
    </ligand>
</feature>
<evidence type="ECO:0000256" key="1">
    <source>
        <dbReference type="PIRSR" id="PIRSR603564-1"/>
    </source>
</evidence>
<dbReference type="InterPro" id="IPR000086">
    <property type="entry name" value="NUDIX_hydrolase_dom"/>
</dbReference>
<dbReference type="PROSITE" id="PS51462">
    <property type="entry name" value="NUDIX"/>
    <property type="match status" value="1"/>
</dbReference>
<protein>
    <submittedName>
        <fullName evidence="4">Dihydroneopterin triphosphate pyrophosphatase</fullName>
    </submittedName>
</protein>
<dbReference type="EMBL" id="FNJL01000002">
    <property type="protein sequence ID" value="SDO65392.1"/>
    <property type="molecule type" value="Genomic_DNA"/>
</dbReference>
<keyword evidence="2" id="KW-0479">Metal-binding</keyword>
<dbReference type="GO" id="GO:0019177">
    <property type="term" value="F:dihydroneopterin triphosphate pyrophosphohydrolase activity"/>
    <property type="evidence" value="ECO:0007669"/>
    <property type="project" value="InterPro"/>
</dbReference>
<accession>A0A1H0LBE2</accession>
<dbReference type="InterPro" id="IPR015797">
    <property type="entry name" value="NUDIX_hydrolase-like_dom_sf"/>
</dbReference>
<dbReference type="GO" id="GO:0008828">
    <property type="term" value="F:dATP diphosphatase activity"/>
    <property type="evidence" value="ECO:0007669"/>
    <property type="project" value="InterPro"/>
</dbReference>
<sequence>MRGESVPPQAPPASGSVGYKIPESVLVVIHTPALEVLMIRRAGGGEPHWQCVTGSKDWPGEAFEAAAVREVFEETGIDARAPGHVLTDWFLENEYDIWPQWLHRYAPGVVRNRERLFGMCVPVGTPVVLSPREHDAWQWLPWREAALACFSPSNAEACLWLPRFVERAGPEGSG</sequence>
<feature type="binding site" evidence="2">
    <location>
        <position position="74"/>
    </location>
    <ligand>
        <name>Mg(2+)</name>
        <dbReference type="ChEBI" id="CHEBI:18420"/>
    </ligand>
</feature>